<evidence type="ECO:0000313" key="5">
    <source>
        <dbReference type="EMBL" id="GAB0056999.1"/>
    </source>
</evidence>
<proteinExistence type="inferred from homology"/>
<sequence>MTTGTDPSRPFLLPGALFAQNGEYVITTVLGSCIAVCLWDRMRKEGGMNHYKLPLWNGDGLPSPKFGNIAIAKLIERMDEMGCMRRNIVAKVFGGGAVIKSSSGLLNVGERNIEVAIDHLARENIPIIASDMGGDYSRKIIFNTVDGTIMMKRAAPT</sequence>
<accession>A0ABQ0C7Y4</accession>
<protein>
    <recommendedName>
        <fullName evidence="3">Probable chemoreceptor glutamine deamidase CheD</fullName>
        <ecNumber evidence="3">3.5.1.44</ecNumber>
    </recommendedName>
</protein>
<dbReference type="PANTHER" id="PTHR35147:SF3">
    <property type="entry name" value="CHEMORECEPTOR GLUTAMINE DEAMIDASE CHED 1-RELATED"/>
    <property type="match status" value="1"/>
</dbReference>
<dbReference type="SUPFAM" id="SSF64438">
    <property type="entry name" value="CNF1/YfiH-like putative cysteine hydrolases"/>
    <property type="match status" value="1"/>
</dbReference>
<dbReference type="EC" id="3.5.1.44" evidence="3"/>
<keyword evidence="2 3" id="KW-0378">Hydrolase</keyword>
<keyword evidence="1 3" id="KW-0145">Chemotaxis</keyword>
<evidence type="ECO:0000256" key="2">
    <source>
        <dbReference type="ARBA" id="ARBA00022801"/>
    </source>
</evidence>
<keyword evidence="4" id="KW-0472">Membrane</keyword>
<dbReference type="GO" id="GO:0050568">
    <property type="term" value="F:protein-glutamine glutaminase activity"/>
    <property type="evidence" value="ECO:0007669"/>
    <property type="project" value="UniProtKB-EC"/>
</dbReference>
<comment type="caution">
    <text evidence="5">The sequence shown here is derived from an EMBL/GenBank/DDBJ whole genome shotgun (WGS) entry which is preliminary data.</text>
</comment>
<dbReference type="Proteomes" id="UP001628193">
    <property type="component" value="Unassembled WGS sequence"/>
</dbReference>
<organism evidence="5 6">
    <name type="scientific">Candidatus Magnetaquiglobus chichijimensis</name>
    <dbReference type="NCBI Taxonomy" id="3141448"/>
    <lineage>
        <taxon>Bacteria</taxon>
        <taxon>Pseudomonadati</taxon>
        <taxon>Pseudomonadota</taxon>
        <taxon>Magnetococcia</taxon>
        <taxon>Magnetococcales</taxon>
        <taxon>Candidatus Magnetaquicoccaceae</taxon>
        <taxon>Candidatus Magnetaquiglobus</taxon>
    </lineage>
</organism>
<comment type="catalytic activity">
    <reaction evidence="3">
        <text>L-glutaminyl-[protein] + H2O = L-glutamyl-[protein] + NH4(+)</text>
        <dbReference type="Rhea" id="RHEA:16441"/>
        <dbReference type="Rhea" id="RHEA-COMP:10207"/>
        <dbReference type="Rhea" id="RHEA-COMP:10208"/>
        <dbReference type="ChEBI" id="CHEBI:15377"/>
        <dbReference type="ChEBI" id="CHEBI:28938"/>
        <dbReference type="ChEBI" id="CHEBI:29973"/>
        <dbReference type="ChEBI" id="CHEBI:30011"/>
        <dbReference type="EC" id="3.5.1.44"/>
    </reaction>
</comment>
<evidence type="ECO:0000256" key="4">
    <source>
        <dbReference type="SAM" id="Phobius"/>
    </source>
</evidence>
<dbReference type="InterPro" id="IPR038592">
    <property type="entry name" value="CheD-like_sf"/>
</dbReference>
<dbReference type="InterPro" id="IPR005659">
    <property type="entry name" value="Chemorcpt_Glu_NH3ase_CheD"/>
</dbReference>
<keyword evidence="4" id="KW-1133">Transmembrane helix</keyword>
<comment type="function">
    <text evidence="3">Probably deamidates glutamine residues to glutamate on methyl-accepting chemotaxis receptors (MCPs), playing an important role in chemotaxis.</text>
</comment>
<dbReference type="HAMAP" id="MF_01440">
    <property type="entry name" value="CheD"/>
    <property type="match status" value="1"/>
</dbReference>
<name>A0ABQ0C7Y4_9PROT</name>
<gene>
    <name evidence="5" type="primary">cheD_2</name>
    <name evidence="3" type="synonym">cheD</name>
    <name evidence="5" type="ORF">SIID45300_01319</name>
</gene>
<keyword evidence="4" id="KW-0812">Transmembrane</keyword>
<evidence type="ECO:0000313" key="6">
    <source>
        <dbReference type="Proteomes" id="UP001628193"/>
    </source>
</evidence>
<dbReference type="PANTHER" id="PTHR35147">
    <property type="entry name" value="CHEMORECEPTOR GLUTAMINE DEAMIDASE CHED-RELATED"/>
    <property type="match status" value="1"/>
</dbReference>
<dbReference type="Pfam" id="PF03975">
    <property type="entry name" value="CheD"/>
    <property type="match status" value="1"/>
</dbReference>
<dbReference type="Gene3D" id="3.30.1330.200">
    <property type="match status" value="1"/>
</dbReference>
<dbReference type="InterPro" id="IPR011324">
    <property type="entry name" value="Cytotoxic_necrot_fac-like_cat"/>
</dbReference>
<dbReference type="RefSeq" id="WP_420904711.1">
    <property type="nucleotide sequence ID" value="NZ_BAAFGK010000004.1"/>
</dbReference>
<keyword evidence="6" id="KW-1185">Reference proteome</keyword>
<feature type="transmembrane region" description="Helical" evidence="4">
    <location>
        <begin position="24"/>
        <end position="42"/>
    </location>
</feature>
<comment type="similarity">
    <text evidence="3">Belongs to the CheD family.</text>
</comment>
<evidence type="ECO:0000256" key="3">
    <source>
        <dbReference type="HAMAP-Rule" id="MF_01440"/>
    </source>
</evidence>
<reference evidence="5 6" key="1">
    <citation type="submission" date="2024-09" db="EMBL/GenBank/DDBJ databases">
        <title>Draft genome sequence of Candidatus Magnetaquicoccaceae bacterium FCR-1.</title>
        <authorList>
            <person name="Shimoshige H."/>
            <person name="Shimamura S."/>
            <person name="Taoka A."/>
            <person name="Kobayashi H."/>
            <person name="Maekawa T."/>
        </authorList>
    </citation>
    <scope>NUCLEOTIDE SEQUENCE [LARGE SCALE GENOMIC DNA]</scope>
    <source>
        <strain evidence="5 6">FCR-1</strain>
    </source>
</reference>
<evidence type="ECO:0000256" key="1">
    <source>
        <dbReference type="ARBA" id="ARBA00022500"/>
    </source>
</evidence>
<dbReference type="CDD" id="cd16352">
    <property type="entry name" value="CheD"/>
    <property type="match status" value="1"/>
</dbReference>
<dbReference type="EMBL" id="BAAFGK010000004">
    <property type="protein sequence ID" value="GAB0056999.1"/>
    <property type="molecule type" value="Genomic_DNA"/>
</dbReference>